<feature type="transmembrane region" description="Helical" evidence="7">
    <location>
        <begin position="133"/>
        <end position="160"/>
    </location>
</feature>
<dbReference type="Gene3D" id="1.10.3720.10">
    <property type="entry name" value="MetI-like"/>
    <property type="match status" value="1"/>
</dbReference>
<protein>
    <submittedName>
        <fullName evidence="9">ABC transporter permease</fullName>
    </submittedName>
</protein>
<feature type="transmembrane region" description="Helical" evidence="7">
    <location>
        <begin position="235"/>
        <end position="260"/>
    </location>
</feature>
<evidence type="ECO:0000256" key="3">
    <source>
        <dbReference type="ARBA" id="ARBA00022475"/>
    </source>
</evidence>
<dbReference type="RefSeq" id="WP_210120585.1">
    <property type="nucleotide sequence ID" value="NZ_CP054142.1"/>
</dbReference>
<proteinExistence type="inferred from homology"/>
<feature type="transmembrane region" description="Helical" evidence="7">
    <location>
        <begin position="9"/>
        <end position="29"/>
    </location>
</feature>
<accession>A0A975F3P1</accession>
<dbReference type="GO" id="GO:0005886">
    <property type="term" value="C:plasma membrane"/>
    <property type="evidence" value="ECO:0007669"/>
    <property type="project" value="UniProtKB-SubCell"/>
</dbReference>
<organism evidence="9 10">
    <name type="scientific">Treponema parvum</name>
    <dbReference type="NCBI Taxonomy" id="138851"/>
    <lineage>
        <taxon>Bacteria</taxon>
        <taxon>Pseudomonadati</taxon>
        <taxon>Spirochaetota</taxon>
        <taxon>Spirochaetia</taxon>
        <taxon>Spirochaetales</taxon>
        <taxon>Treponemataceae</taxon>
        <taxon>Treponema</taxon>
    </lineage>
</organism>
<dbReference type="InterPro" id="IPR045621">
    <property type="entry name" value="BPD_transp_1_N"/>
</dbReference>
<keyword evidence="5 7" id="KW-1133">Transmembrane helix</keyword>
<evidence type="ECO:0000256" key="5">
    <source>
        <dbReference type="ARBA" id="ARBA00022989"/>
    </source>
</evidence>
<gene>
    <name evidence="9" type="ORF">HRQ91_05275</name>
</gene>
<evidence type="ECO:0000256" key="7">
    <source>
        <dbReference type="RuleBase" id="RU363032"/>
    </source>
</evidence>
<evidence type="ECO:0000259" key="8">
    <source>
        <dbReference type="PROSITE" id="PS50928"/>
    </source>
</evidence>
<comment type="subcellular location">
    <subcellularLocation>
        <location evidence="1 7">Cell membrane</location>
        <topology evidence="1 7">Multi-pass membrane protein</topology>
    </subcellularLocation>
</comment>
<evidence type="ECO:0000313" key="9">
    <source>
        <dbReference type="EMBL" id="QTQ13912.1"/>
    </source>
</evidence>
<feature type="transmembrane region" description="Helical" evidence="7">
    <location>
        <begin position="280"/>
        <end position="306"/>
    </location>
</feature>
<dbReference type="AlphaFoldDB" id="A0A975F3P1"/>
<keyword evidence="10" id="KW-1185">Reference proteome</keyword>
<evidence type="ECO:0000256" key="6">
    <source>
        <dbReference type="ARBA" id="ARBA00023136"/>
    </source>
</evidence>
<reference evidence="9 10" key="1">
    <citation type="journal article" date="2021" name="Microbiol. Resour. Announc.">
        <title>Complete Genome Sequences of Three Human Oral Treponema parvum Isolates.</title>
        <authorList>
            <person name="Zeng H."/>
            <person name="Watt R.M."/>
        </authorList>
    </citation>
    <scope>NUCLEOTIDE SEQUENCE [LARGE SCALE GENOMIC DNA]</scope>
    <source>
        <strain evidence="9 10">ATCC 700770</strain>
    </source>
</reference>
<dbReference type="SUPFAM" id="SSF161098">
    <property type="entry name" value="MetI-like"/>
    <property type="match status" value="1"/>
</dbReference>
<dbReference type="Proteomes" id="UP000671908">
    <property type="component" value="Chromosome"/>
</dbReference>
<sequence length="317" mass="34784">MLYYFRKAAGFLTTVFLISVITFAVFQVLPGDPAAAILGVDADPVQLENLRASMNLEYSAPVRYFLWIKNLLKGDMGQSFRYQKSVNAIVFGAFTVTFQLSLLVLIITAAVGIPAGIWLAAHDKKKFSFPVSVLAQLGVSVPAFCAAVFFIVVFSVKLKIFPSMGYVPFSENPVACLKSLFLPSISLAFGSASILVRYMRSSVLAQLGKDYVRTARSKGMGERAVLVNHVLRNSLIPVITVLGMLVSEILGGSIIVENIFSLPGIGRMLASSIYSRDFPLIQGLVLYLSIVVVLCNFFIDILYSIIDPRIRLRGFKE</sequence>
<dbReference type="Pfam" id="PF00528">
    <property type="entry name" value="BPD_transp_1"/>
    <property type="match status" value="1"/>
</dbReference>
<evidence type="ECO:0000256" key="1">
    <source>
        <dbReference type="ARBA" id="ARBA00004651"/>
    </source>
</evidence>
<name>A0A975F3P1_9SPIR</name>
<evidence type="ECO:0000256" key="2">
    <source>
        <dbReference type="ARBA" id="ARBA00022448"/>
    </source>
</evidence>
<evidence type="ECO:0000256" key="4">
    <source>
        <dbReference type="ARBA" id="ARBA00022692"/>
    </source>
</evidence>
<keyword evidence="4 7" id="KW-0812">Transmembrane</keyword>
<dbReference type="PANTHER" id="PTHR43163">
    <property type="entry name" value="DIPEPTIDE TRANSPORT SYSTEM PERMEASE PROTEIN DPPB-RELATED"/>
    <property type="match status" value="1"/>
</dbReference>
<comment type="similarity">
    <text evidence="7">Belongs to the binding-protein-dependent transport system permease family.</text>
</comment>
<dbReference type="PANTHER" id="PTHR43163:SF6">
    <property type="entry name" value="DIPEPTIDE TRANSPORT SYSTEM PERMEASE PROTEIN DPPB-RELATED"/>
    <property type="match status" value="1"/>
</dbReference>
<feature type="transmembrane region" description="Helical" evidence="7">
    <location>
        <begin position="180"/>
        <end position="199"/>
    </location>
</feature>
<feature type="domain" description="ABC transmembrane type-1" evidence="8">
    <location>
        <begin position="94"/>
        <end position="303"/>
    </location>
</feature>
<dbReference type="InterPro" id="IPR000515">
    <property type="entry name" value="MetI-like"/>
</dbReference>
<dbReference type="PROSITE" id="PS50928">
    <property type="entry name" value="ABC_TM1"/>
    <property type="match status" value="1"/>
</dbReference>
<dbReference type="GO" id="GO:0071916">
    <property type="term" value="F:dipeptide transmembrane transporter activity"/>
    <property type="evidence" value="ECO:0007669"/>
    <property type="project" value="TreeGrafter"/>
</dbReference>
<keyword evidence="3" id="KW-1003">Cell membrane</keyword>
<dbReference type="InterPro" id="IPR035906">
    <property type="entry name" value="MetI-like_sf"/>
</dbReference>
<evidence type="ECO:0000313" key="10">
    <source>
        <dbReference type="Proteomes" id="UP000671908"/>
    </source>
</evidence>
<keyword evidence="6 7" id="KW-0472">Membrane</keyword>
<keyword evidence="2 7" id="KW-0813">Transport</keyword>
<dbReference type="CDD" id="cd06261">
    <property type="entry name" value="TM_PBP2"/>
    <property type="match status" value="1"/>
</dbReference>
<dbReference type="KEGG" id="tpav:HRQ91_05275"/>
<dbReference type="EMBL" id="CP054142">
    <property type="protein sequence ID" value="QTQ13912.1"/>
    <property type="molecule type" value="Genomic_DNA"/>
</dbReference>
<feature type="transmembrane region" description="Helical" evidence="7">
    <location>
        <begin position="88"/>
        <end position="121"/>
    </location>
</feature>
<dbReference type="Pfam" id="PF19300">
    <property type="entry name" value="BPD_transp_1_N"/>
    <property type="match status" value="1"/>
</dbReference>